<sequence length="263" mass="30674">MSNRHAHKGIGTTRLHKGLAEVFTPGRHKGTRLAEKVVLFSKYRGEELGRLQKLAIHRFHDDKIFDLRPEITDIPDRVVLTAYSQFFDELFFFGSLGGSQRFKVQFDSKLVDKDGEPYKFSEYEVVNSENGTLSQMYELVMLQQRGENRYYRLQTALSVLLQSMCQIFLVLWKCQMSHCSETWGKHGDGWAWQDMALAIEDALSDRNFLNLDIPLDRTRMLANALKHSPTSLKKEQLRKWRIDPKELASFTGEKKKWYTKLFS</sequence>
<gene>
    <name evidence="1" type="ORF">VTL71DRAFT_10928</name>
</gene>
<dbReference type="EMBL" id="JAZHXI010000003">
    <property type="protein sequence ID" value="KAL2073602.1"/>
    <property type="molecule type" value="Genomic_DNA"/>
</dbReference>
<dbReference type="Proteomes" id="UP001595075">
    <property type="component" value="Unassembled WGS sequence"/>
</dbReference>
<evidence type="ECO:0000313" key="1">
    <source>
        <dbReference type="EMBL" id="KAL2073602.1"/>
    </source>
</evidence>
<keyword evidence="2" id="KW-1185">Reference proteome</keyword>
<organism evidence="1 2">
    <name type="scientific">Oculimacula yallundae</name>
    <dbReference type="NCBI Taxonomy" id="86028"/>
    <lineage>
        <taxon>Eukaryota</taxon>
        <taxon>Fungi</taxon>
        <taxon>Dikarya</taxon>
        <taxon>Ascomycota</taxon>
        <taxon>Pezizomycotina</taxon>
        <taxon>Leotiomycetes</taxon>
        <taxon>Helotiales</taxon>
        <taxon>Ploettnerulaceae</taxon>
        <taxon>Oculimacula</taxon>
    </lineage>
</organism>
<comment type="caution">
    <text evidence="1">The sequence shown here is derived from an EMBL/GenBank/DDBJ whole genome shotgun (WGS) entry which is preliminary data.</text>
</comment>
<evidence type="ECO:0000313" key="2">
    <source>
        <dbReference type="Proteomes" id="UP001595075"/>
    </source>
</evidence>
<reference evidence="1 2" key="1">
    <citation type="journal article" date="2024" name="Commun. Biol.">
        <title>Comparative genomic analysis of thermophilic fungi reveals convergent evolutionary adaptations and gene losses.</title>
        <authorList>
            <person name="Steindorff A.S."/>
            <person name="Aguilar-Pontes M.V."/>
            <person name="Robinson A.J."/>
            <person name="Andreopoulos B."/>
            <person name="LaButti K."/>
            <person name="Kuo A."/>
            <person name="Mondo S."/>
            <person name="Riley R."/>
            <person name="Otillar R."/>
            <person name="Haridas S."/>
            <person name="Lipzen A."/>
            <person name="Grimwood J."/>
            <person name="Schmutz J."/>
            <person name="Clum A."/>
            <person name="Reid I.D."/>
            <person name="Moisan M.C."/>
            <person name="Butler G."/>
            <person name="Nguyen T.T.M."/>
            <person name="Dewar K."/>
            <person name="Conant G."/>
            <person name="Drula E."/>
            <person name="Henrissat B."/>
            <person name="Hansel C."/>
            <person name="Singer S."/>
            <person name="Hutchinson M.I."/>
            <person name="de Vries R.P."/>
            <person name="Natvig D.O."/>
            <person name="Powell A.J."/>
            <person name="Tsang A."/>
            <person name="Grigoriev I.V."/>
        </authorList>
    </citation>
    <scope>NUCLEOTIDE SEQUENCE [LARGE SCALE GENOMIC DNA]</scope>
    <source>
        <strain evidence="1 2">CBS 494.80</strain>
    </source>
</reference>
<protein>
    <submittedName>
        <fullName evidence="1">Uncharacterized protein</fullName>
    </submittedName>
</protein>
<proteinExistence type="predicted"/>
<name>A0ABR4CUV8_9HELO</name>
<accession>A0ABR4CUV8</accession>